<dbReference type="Proteomes" id="UP001596084">
    <property type="component" value="Unassembled WGS sequence"/>
</dbReference>
<accession>A0ABW0Q8I0</accession>
<gene>
    <name evidence="3" type="ORF">ACFPP7_08950</name>
</gene>
<dbReference type="Pfam" id="PF13590">
    <property type="entry name" value="DUF4136"/>
    <property type="match status" value="1"/>
</dbReference>
<dbReference type="RefSeq" id="WP_245660730.1">
    <property type="nucleotide sequence ID" value="NZ_JBHSMX010000012.1"/>
</dbReference>
<keyword evidence="1" id="KW-0732">Signal</keyword>
<comment type="caution">
    <text evidence="3">The sequence shown here is derived from an EMBL/GenBank/DDBJ whole genome shotgun (WGS) entry which is preliminary data.</text>
</comment>
<dbReference type="EMBL" id="JBHSMX010000012">
    <property type="protein sequence ID" value="MFC5521040.1"/>
    <property type="molecule type" value="Genomic_DNA"/>
</dbReference>
<evidence type="ECO:0000313" key="3">
    <source>
        <dbReference type="EMBL" id="MFC5521040.1"/>
    </source>
</evidence>
<protein>
    <submittedName>
        <fullName evidence="3">DUF4136 domain-containing protein</fullName>
    </submittedName>
</protein>
<organism evidence="3 4">
    <name type="scientific">Polaromonas jejuensis</name>
    <dbReference type="NCBI Taxonomy" id="457502"/>
    <lineage>
        <taxon>Bacteria</taxon>
        <taxon>Pseudomonadati</taxon>
        <taxon>Pseudomonadota</taxon>
        <taxon>Betaproteobacteria</taxon>
        <taxon>Burkholderiales</taxon>
        <taxon>Comamonadaceae</taxon>
        <taxon>Polaromonas</taxon>
    </lineage>
</organism>
<evidence type="ECO:0000259" key="2">
    <source>
        <dbReference type="Pfam" id="PF13590"/>
    </source>
</evidence>
<feature type="signal peptide" evidence="1">
    <location>
        <begin position="1"/>
        <end position="24"/>
    </location>
</feature>
<proteinExistence type="predicted"/>
<sequence>MSALFFSPRLGLALLVAALLSACAGPITTRVTSFNQWPGDAAGSTFSFLTPVDSRRELEQATYESHVQAALEAQGLKRAPAGQLGRIQADVSFTGYSEQKTYLQPVYLDNYVFVPPFRDARGRVFPGFWTADPWGPRYVGDRQVSYTLHTSSLRLRLLDTQASPPGKPRSVFESQAVYEGESGDLPLLVPYLVRAVFDEFPGQNGQVRTVEFDRKTGAMIKK</sequence>
<feature type="domain" description="DUF4136" evidence="2">
    <location>
        <begin position="31"/>
        <end position="202"/>
    </location>
</feature>
<reference evidence="4" key="1">
    <citation type="journal article" date="2019" name="Int. J. Syst. Evol. Microbiol.">
        <title>The Global Catalogue of Microorganisms (GCM) 10K type strain sequencing project: providing services to taxonomists for standard genome sequencing and annotation.</title>
        <authorList>
            <consortium name="The Broad Institute Genomics Platform"/>
            <consortium name="The Broad Institute Genome Sequencing Center for Infectious Disease"/>
            <person name="Wu L."/>
            <person name="Ma J."/>
        </authorList>
    </citation>
    <scope>NUCLEOTIDE SEQUENCE [LARGE SCALE GENOMIC DNA]</scope>
    <source>
        <strain evidence="4">CGMCC 4.7277</strain>
    </source>
</reference>
<name>A0ABW0Q8I0_9BURK</name>
<dbReference type="InterPro" id="IPR025411">
    <property type="entry name" value="DUF4136"/>
</dbReference>
<feature type="chain" id="PRO_5046557163" evidence="1">
    <location>
        <begin position="25"/>
        <end position="222"/>
    </location>
</feature>
<evidence type="ECO:0000256" key="1">
    <source>
        <dbReference type="SAM" id="SignalP"/>
    </source>
</evidence>
<keyword evidence="4" id="KW-1185">Reference proteome</keyword>
<evidence type="ECO:0000313" key="4">
    <source>
        <dbReference type="Proteomes" id="UP001596084"/>
    </source>
</evidence>